<gene>
    <name evidence="9" type="ORF">RPE78_05275</name>
</gene>
<dbReference type="InterPro" id="IPR051263">
    <property type="entry name" value="C-type_cytochrome_biogenesis"/>
</dbReference>
<feature type="transmembrane region" description="Helical" evidence="7">
    <location>
        <begin position="106"/>
        <end position="126"/>
    </location>
</feature>
<sequence length="154" mass="17091">MIRILLCALSFVMLQAAAVLAVQPDEILPDPALEARARALSTELRCPVCQGEDIDDSNAAVARDLRRLVRERLVAGDTDQQVLEYVTARYGEYVLFSPEAKGANLLLYWAGPATLLIALGSVVVWVRRRARRHDPRPEALSVEEKARLDEILKG</sequence>
<keyword evidence="4 7" id="KW-0732">Signal</keyword>
<reference evidence="9 10" key="1">
    <citation type="submission" date="2023-09" db="EMBL/GenBank/DDBJ databases">
        <title>Thioclava shenzhenensis sp. nov., a multidrug resistant bacteria-antagonizing species isolated from coastal seawater.</title>
        <authorList>
            <person name="Long M."/>
        </authorList>
    </citation>
    <scope>NUCLEOTIDE SEQUENCE [LARGE SCALE GENOMIC DNA]</scope>
    <source>
        <strain evidence="9 10">FTW29</strain>
    </source>
</reference>
<dbReference type="PANTHER" id="PTHR47870:SF1">
    <property type="entry name" value="CYTOCHROME C-TYPE BIOGENESIS PROTEIN CCMH"/>
    <property type="match status" value="1"/>
</dbReference>
<evidence type="ECO:0000259" key="8">
    <source>
        <dbReference type="Pfam" id="PF03918"/>
    </source>
</evidence>
<organism evidence="9 10">
    <name type="scientific">Thioclava litoralis</name>
    <dbReference type="NCBI Taxonomy" id="3076557"/>
    <lineage>
        <taxon>Bacteria</taxon>
        <taxon>Pseudomonadati</taxon>
        <taxon>Pseudomonadota</taxon>
        <taxon>Alphaproteobacteria</taxon>
        <taxon>Rhodobacterales</taxon>
        <taxon>Paracoccaceae</taxon>
        <taxon>Thioclava</taxon>
    </lineage>
</organism>
<dbReference type="InterPro" id="IPR005616">
    <property type="entry name" value="CcmH/CycL/Ccl2/NrfF_N"/>
</dbReference>
<keyword evidence="3 7" id="KW-0479">Metal-binding</keyword>
<comment type="similarity">
    <text evidence="1 7">Belongs to the CcmH/CycL/Ccl2/NrfF family.</text>
</comment>
<keyword evidence="7" id="KW-0472">Membrane</keyword>
<keyword evidence="7" id="KW-1133">Transmembrane helix</keyword>
<dbReference type="Proteomes" id="UP001623290">
    <property type="component" value="Chromosome"/>
</dbReference>
<feature type="signal peptide" evidence="7">
    <location>
        <begin position="1"/>
        <end position="21"/>
    </location>
</feature>
<dbReference type="CDD" id="cd16378">
    <property type="entry name" value="CcmH_N"/>
    <property type="match status" value="1"/>
</dbReference>
<proteinExistence type="inferred from homology"/>
<evidence type="ECO:0000256" key="2">
    <source>
        <dbReference type="ARBA" id="ARBA00022617"/>
    </source>
</evidence>
<evidence type="ECO:0000313" key="10">
    <source>
        <dbReference type="Proteomes" id="UP001623290"/>
    </source>
</evidence>
<dbReference type="PANTHER" id="PTHR47870">
    <property type="entry name" value="CYTOCHROME C-TYPE BIOGENESIS PROTEIN CCMH"/>
    <property type="match status" value="1"/>
</dbReference>
<evidence type="ECO:0000256" key="7">
    <source>
        <dbReference type="RuleBase" id="RU364112"/>
    </source>
</evidence>
<name>A0ABZ1E0V3_9RHOB</name>
<keyword evidence="2 7" id="KW-0349">Heme</keyword>
<evidence type="ECO:0000256" key="3">
    <source>
        <dbReference type="ARBA" id="ARBA00022723"/>
    </source>
</evidence>
<evidence type="ECO:0000256" key="5">
    <source>
        <dbReference type="ARBA" id="ARBA00022748"/>
    </source>
</evidence>
<feature type="chain" id="PRO_5044965661" description="Cytochrome c-type biogenesis protein" evidence="7">
    <location>
        <begin position="22"/>
        <end position="154"/>
    </location>
</feature>
<keyword evidence="10" id="KW-1185">Reference proteome</keyword>
<evidence type="ECO:0000313" key="9">
    <source>
        <dbReference type="EMBL" id="WRY34701.1"/>
    </source>
</evidence>
<dbReference type="Pfam" id="PF03918">
    <property type="entry name" value="CcmH"/>
    <property type="match status" value="1"/>
</dbReference>
<keyword evidence="7" id="KW-0812">Transmembrane</keyword>
<protein>
    <recommendedName>
        <fullName evidence="7">Cytochrome c-type biogenesis protein</fullName>
    </recommendedName>
</protein>
<feature type="domain" description="CcmH/CycL/Ccl2/NrfF N-terminal" evidence="8">
    <location>
        <begin position="11"/>
        <end position="152"/>
    </location>
</feature>
<dbReference type="Gene3D" id="1.10.8.640">
    <property type="entry name" value="Cytochrome C biogenesis protein"/>
    <property type="match status" value="1"/>
</dbReference>
<dbReference type="EMBL" id="CP135443">
    <property type="protein sequence ID" value="WRY34701.1"/>
    <property type="molecule type" value="Genomic_DNA"/>
</dbReference>
<evidence type="ECO:0000256" key="6">
    <source>
        <dbReference type="ARBA" id="ARBA00023004"/>
    </source>
</evidence>
<evidence type="ECO:0000256" key="4">
    <source>
        <dbReference type="ARBA" id="ARBA00022729"/>
    </source>
</evidence>
<evidence type="ECO:0000256" key="1">
    <source>
        <dbReference type="ARBA" id="ARBA00010342"/>
    </source>
</evidence>
<accession>A0ABZ1E0V3</accession>
<comment type="function">
    <text evidence="7">Possible subunit of a heme lyase.</text>
</comment>
<dbReference type="InterPro" id="IPR038297">
    <property type="entry name" value="CcmH/CycL/NrfF/Ccl2_sf"/>
</dbReference>
<keyword evidence="6 7" id="KW-0408">Iron</keyword>
<keyword evidence="5" id="KW-0201">Cytochrome c-type biogenesis</keyword>